<keyword evidence="12" id="KW-1185">Reference proteome</keyword>
<evidence type="ECO:0000256" key="6">
    <source>
        <dbReference type="ARBA" id="ARBA00022840"/>
    </source>
</evidence>
<feature type="transmembrane region" description="Helical" evidence="9">
    <location>
        <begin position="405"/>
        <end position="427"/>
    </location>
</feature>
<dbReference type="Gene3D" id="3.40.50.300">
    <property type="entry name" value="P-loop containing nucleotide triphosphate hydrolases"/>
    <property type="match status" value="2"/>
</dbReference>
<organism evidence="11 12">
    <name type="scientific">Vigna unguiculata</name>
    <name type="common">Cowpea</name>
    <dbReference type="NCBI Taxonomy" id="3917"/>
    <lineage>
        <taxon>Eukaryota</taxon>
        <taxon>Viridiplantae</taxon>
        <taxon>Streptophyta</taxon>
        <taxon>Embryophyta</taxon>
        <taxon>Tracheophyta</taxon>
        <taxon>Spermatophyta</taxon>
        <taxon>Magnoliopsida</taxon>
        <taxon>eudicotyledons</taxon>
        <taxon>Gunneridae</taxon>
        <taxon>Pentapetalae</taxon>
        <taxon>rosids</taxon>
        <taxon>fabids</taxon>
        <taxon>Fabales</taxon>
        <taxon>Fabaceae</taxon>
        <taxon>Papilionoideae</taxon>
        <taxon>50 kb inversion clade</taxon>
        <taxon>NPAAA clade</taxon>
        <taxon>indigoferoid/millettioid clade</taxon>
        <taxon>Phaseoleae</taxon>
        <taxon>Vigna</taxon>
    </lineage>
</organism>
<dbReference type="PANTHER" id="PTHR48042">
    <property type="entry name" value="ABC TRANSPORTER G FAMILY MEMBER 11"/>
    <property type="match status" value="1"/>
</dbReference>
<feature type="transmembrane region" description="Helical" evidence="9">
    <location>
        <begin position="516"/>
        <end position="538"/>
    </location>
</feature>
<dbReference type="SMART" id="SM00382">
    <property type="entry name" value="AAA"/>
    <property type="match status" value="2"/>
</dbReference>
<feature type="transmembrane region" description="Helical" evidence="9">
    <location>
        <begin position="1281"/>
        <end position="1301"/>
    </location>
</feature>
<evidence type="ECO:0000256" key="4">
    <source>
        <dbReference type="ARBA" id="ARBA00022692"/>
    </source>
</evidence>
<comment type="similarity">
    <text evidence="2">Belongs to the ABC transporter superfamily. ABCG family. Eye pigment precursor importer (TC 3.A.1.204) subfamily.</text>
</comment>
<evidence type="ECO:0000256" key="5">
    <source>
        <dbReference type="ARBA" id="ARBA00022741"/>
    </source>
</evidence>
<keyword evidence="8 9" id="KW-0472">Membrane</keyword>
<evidence type="ECO:0000256" key="3">
    <source>
        <dbReference type="ARBA" id="ARBA00022448"/>
    </source>
</evidence>
<evidence type="ECO:0000256" key="2">
    <source>
        <dbReference type="ARBA" id="ARBA00005814"/>
    </source>
</evidence>
<comment type="subcellular location">
    <subcellularLocation>
        <location evidence="1">Membrane</location>
        <topology evidence="1">Multi-pass membrane protein</topology>
    </subcellularLocation>
</comment>
<dbReference type="GO" id="GO:0005524">
    <property type="term" value="F:ATP binding"/>
    <property type="evidence" value="ECO:0007669"/>
    <property type="project" value="UniProtKB-KW"/>
</dbReference>
<feature type="transmembrane region" description="Helical" evidence="9">
    <location>
        <begin position="1128"/>
        <end position="1152"/>
    </location>
</feature>
<sequence length="1331" mass="147507">MNANTTIPLHGTIESHCLITLTFVRPEHELFQTNPQVLTTAEGDDTKAIEMSVRVEGAKEDITVTWENLWVTVSSGKKKKPILQGLTGYASPGRILAIMGPSGCGKSTLLDGLAGRLSSQMKHTGKILINGQKQTLAYGTSGYVTQEDAMLSTLTAGETLYYSAELQFPDSMSTAEKKEQADITLREMGLQGAINTRVGGWGSKGLSGGQKRRLSICIEILTRPRLLFLDEPTSGLDSAASYYVMSRIATLNLRDGIRRTIVTSIHQPSSEVFELFHDLCLLSSGETVYFGPASDANQFFSSNGFPCPTLHNPSDHYLRIINKDFEQDAEEGFGKGVSTEKAIDTLVKSYRLSQVRKQVKREVKKIVESDSCEARKNRIHAAFPTQCLVLTRRSSLQFFRDISNYWLRLIVFIVIAISIGSIFYNIGTENGSVQGRGSLLIFFVSVLTFMTLVGGFSPLLEEMKVFGRERLNGHYGVTAFLIGHTFSAVPYMILISVIPGGIVYHLCGLHKGIDRFFYFTSLLFAIVMWVESLMLVIGSISPNYVIGMFLAGGVEGLMIVTGGFYRLPNDLPKPLWKYPFYYVSFLKYALQGSFKNDFDGLTFSVNLEGGGSASMSGREVLAETWHVEMGHSKWVDLAIMFAMILLYRVLFLVITKFKEKFKPFLASIIQCNATNYGSTNSSPTPLIMQSKQEFVANVEEERKISNARKEEVMFLTWEDLEVTVPSGRKGRKSILKGLTGYAKPGQLLAVMGPSGSGKSTLLDALAGRLGSNIKQTGKILINGLKQELAYGTSGYVTQDDAMLSCLTAGETLYYSAELQFPNSMSKAEKKERADATLREMGLQDAINTRVGGWSCKGLSGGQKRRLSICVEILTHPTLLFLDEPTSGLDSAASYYVMTGIASLNLKDGIQRTIVTSIHQPSSEVFQLFHHLCLLSSGETVYFGPASDANQFFSSNGFPCPPLYNPSDHYLRIINRDFNQDADEGITTEEATNILVSSYKSSEYRNHVQNEIAKISENDSGAVGRKKIHAAFLTQCLVLLRRSSKQIYRDISNYWLRLTVFIVVSVSLGSIFYHVGASMRSIQERGSLLCFYVSVLCFMTLVGGFSPLIEEMKVFKRERLNGHYGITAFLVGSTFSAVPYTLLVSFIPGAIVNYLSGLHKGLENFVYFASVLFAIVMWVESLMMVVGSIFPNFVMGVITAGGVEGLMILTSGFYRLPNDLPKPLWKYPFYHVSFLNYGFQGLLKNEFEGLMFCSDEDGGARSLNGRDILAETWHVQMGHSKWVDLAIMFGMIVLYRVLFLVITKCKEKLKHVHLGTSGPQAKVFSRTNINDL</sequence>
<evidence type="ECO:0000256" key="8">
    <source>
        <dbReference type="ARBA" id="ARBA00023136"/>
    </source>
</evidence>
<dbReference type="GO" id="GO:0140359">
    <property type="term" value="F:ABC-type transporter activity"/>
    <property type="evidence" value="ECO:0007669"/>
    <property type="project" value="InterPro"/>
</dbReference>
<feature type="domain" description="ABC transporter" evidence="10">
    <location>
        <begin position="64"/>
        <end position="309"/>
    </location>
</feature>
<dbReference type="InterPro" id="IPR003439">
    <property type="entry name" value="ABC_transporter-like_ATP-bd"/>
</dbReference>
<name>A0A4D6L6I2_VIGUN</name>
<feature type="transmembrane region" description="Helical" evidence="9">
    <location>
        <begin position="634"/>
        <end position="654"/>
    </location>
</feature>
<evidence type="ECO:0000313" key="12">
    <source>
        <dbReference type="Proteomes" id="UP000501690"/>
    </source>
</evidence>
<reference evidence="11 12" key="1">
    <citation type="submission" date="2019-04" db="EMBL/GenBank/DDBJ databases">
        <title>An improved genome assembly and genetic linkage map for asparagus bean, Vigna unguiculata ssp. sesquipedialis.</title>
        <authorList>
            <person name="Xia Q."/>
            <person name="Zhang R."/>
            <person name="Dong Y."/>
        </authorList>
    </citation>
    <scope>NUCLEOTIDE SEQUENCE [LARGE SCALE GENOMIC DNA]</scope>
    <source>
        <tissue evidence="11">Leaf</tissue>
    </source>
</reference>
<dbReference type="CDD" id="cd03213">
    <property type="entry name" value="ABCG_EPDR"/>
    <property type="match status" value="2"/>
</dbReference>
<keyword evidence="4 9" id="KW-0812">Transmembrane</keyword>
<feature type="transmembrane region" description="Helical" evidence="9">
    <location>
        <begin position="1053"/>
        <end position="1075"/>
    </location>
</feature>
<dbReference type="GO" id="GO:0016020">
    <property type="term" value="C:membrane"/>
    <property type="evidence" value="ECO:0007669"/>
    <property type="project" value="UniProtKB-SubCell"/>
</dbReference>
<evidence type="ECO:0000313" key="11">
    <source>
        <dbReference type="EMBL" id="QCD84129.1"/>
    </source>
</evidence>
<keyword evidence="7 9" id="KW-1133">Transmembrane helix</keyword>
<dbReference type="InterPro" id="IPR052215">
    <property type="entry name" value="Plant_ABCG"/>
</dbReference>
<keyword evidence="3" id="KW-0813">Transport</keyword>
<dbReference type="PROSITE" id="PS00211">
    <property type="entry name" value="ABC_TRANSPORTER_1"/>
    <property type="match status" value="2"/>
</dbReference>
<evidence type="ECO:0000259" key="10">
    <source>
        <dbReference type="PROSITE" id="PS50893"/>
    </source>
</evidence>
<feature type="transmembrane region" description="Helical" evidence="9">
    <location>
        <begin position="439"/>
        <end position="460"/>
    </location>
</feature>
<dbReference type="InterPro" id="IPR017871">
    <property type="entry name" value="ABC_transporter-like_CS"/>
</dbReference>
<dbReference type="Pfam" id="PF19055">
    <property type="entry name" value="ABC2_membrane_7"/>
    <property type="match status" value="2"/>
</dbReference>
<dbReference type="PANTHER" id="PTHR48042:SF14">
    <property type="entry name" value="WHITE-BROWN-COMPLEX ABC TRANSPORTER FAMILY PROTEIN"/>
    <property type="match status" value="1"/>
</dbReference>
<dbReference type="InterPro" id="IPR013525">
    <property type="entry name" value="ABC2_TM"/>
</dbReference>
<dbReference type="InterPro" id="IPR043926">
    <property type="entry name" value="ABCG_dom"/>
</dbReference>
<dbReference type="InterPro" id="IPR027417">
    <property type="entry name" value="P-loop_NTPase"/>
</dbReference>
<keyword evidence="5" id="KW-0547">Nucleotide-binding</keyword>
<dbReference type="PROSITE" id="PS50893">
    <property type="entry name" value="ABC_TRANSPORTER_2"/>
    <property type="match status" value="2"/>
</dbReference>
<feature type="transmembrane region" description="Helical" evidence="9">
    <location>
        <begin position="1164"/>
        <end position="1186"/>
    </location>
</feature>
<feature type="transmembrane region" description="Helical" evidence="9">
    <location>
        <begin position="480"/>
        <end position="504"/>
    </location>
</feature>
<keyword evidence="6 11" id="KW-0067">ATP-binding</keyword>
<accession>A0A4D6L6I2</accession>
<gene>
    <name evidence="11" type="ORF">DEO72_LG2g4479</name>
</gene>
<dbReference type="GO" id="GO:0016887">
    <property type="term" value="F:ATP hydrolysis activity"/>
    <property type="evidence" value="ECO:0007669"/>
    <property type="project" value="InterPro"/>
</dbReference>
<dbReference type="Pfam" id="PF01061">
    <property type="entry name" value="ABC2_membrane"/>
    <property type="match status" value="2"/>
</dbReference>
<dbReference type="Proteomes" id="UP000501690">
    <property type="component" value="Linkage Group LG2"/>
</dbReference>
<evidence type="ECO:0000256" key="1">
    <source>
        <dbReference type="ARBA" id="ARBA00004141"/>
    </source>
</evidence>
<dbReference type="InterPro" id="IPR003593">
    <property type="entry name" value="AAA+_ATPase"/>
</dbReference>
<protein>
    <submittedName>
        <fullName evidence="11">ATP-binding cassette</fullName>
    </submittedName>
</protein>
<dbReference type="SUPFAM" id="SSF52540">
    <property type="entry name" value="P-loop containing nucleoside triphosphate hydrolases"/>
    <property type="match status" value="2"/>
</dbReference>
<dbReference type="Pfam" id="PF00005">
    <property type="entry name" value="ABC_tran"/>
    <property type="match status" value="2"/>
</dbReference>
<feature type="domain" description="ABC transporter" evidence="10">
    <location>
        <begin position="715"/>
        <end position="961"/>
    </location>
</feature>
<feature type="transmembrane region" description="Helical" evidence="9">
    <location>
        <begin position="1192"/>
        <end position="1215"/>
    </location>
</feature>
<evidence type="ECO:0000256" key="9">
    <source>
        <dbReference type="SAM" id="Phobius"/>
    </source>
</evidence>
<evidence type="ECO:0000256" key="7">
    <source>
        <dbReference type="ARBA" id="ARBA00022989"/>
    </source>
</evidence>
<proteinExistence type="inferred from homology"/>
<dbReference type="EMBL" id="CP039346">
    <property type="protein sequence ID" value="QCD84129.1"/>
    <property type="molecule type" value="Genomic_DNA"/>
</dbReference>
<dbReference type="FunFam" id="3.40.50.300:FF:001533">
    <property type="entry name" value="ABC transporter G family member 11"/>
    <property type="match status" value="2"/>
</dbReference>
<feature type="transmembrane region" description="Helical" evidence="9">
    <location>
        <begin position="544"/>
        <end position="567"/>
    </location>
</feature>
<feature type="transmembrane region" description="Helical" evidence="9">
    <location>
        <begin position="1087"/>
        <end position="1108"/>
    </location>
</feature>